<gene>
    <name evidence="1" type="ORF">EYZ11_007127</name>
</gene>
<proteinExistence type="predicted"/>
<dbReference type="AlphaFoldDB" id="A0A4S3JJD7"/>
<dbReference type="Proteomes" id="UP000308092">
    <property type="component" value="Unassembled WGS sequence"/>
</dbReference>
<organism evidence="1 2">
    <name type="scientific">Aspergillus tanneri</name>
    <dbReference type="NCBI Taxonomy" id="1220188"/>
    <lineage>
        <taxon>Eukaryota</taxon>
        <taxon>Fungi</taxon>
        <taxon>Dikarya</taxon>
        <taxon>Ascomycota</taxon>
        <taxon>Pezizomycotina</taxon>
        <taxon>Eurotiomycetes</taxon>
        <taxon>Eurotiomycetidae</taxon>
        <taxon>Eurotiales</taxon>
        <taxon>Aspergillaceae</taxon>
        <taxon>Aspergillus</taxon>
        <taxon>Aspergillus subgen. Circumdati</taxon>
    </lineage>
</organism>
<comment type="caution">
    <text evidence="1">The sequence shown here is derived from an EMBL/GenBank/DDBJ whole genome shotgun (WGS) entry which is preliminary data.</text>
</comment>
<reference evidence="1 2" key="1">
    <citation type="submission" date="2019-03" db="EMBL/GenBank/DDBJ databases">
        <title>The genome sequence of a newly discovered highly antifungal drug resistant Aspergillus species, Aspergillus tanneri NIH 1004.</title>
        <authorList>
            <person name="Mounaud S."/>
            <person name="Singh I."/>
            <person name="Joardar V."/>
            <person name="Pakala S."/>
            <person name="Pakala S."/>
            <person name="Venepally P."/>
            <person name="Hoover J."/>
            <person name="Nierman W."/>
            <person name="Chung J."/>
            <person name="Losada L."/>
        </authorList>
    </citation>
    <scope>NUCLEOTIDE SEQUENCE [LARGE SCALE GENOMIC DNA]</scope>
    <source>
        <strain evidence="1 2">NIH1004</strain>
    </source>
</reference>
<evidence type="ECO:0000313" key="2">
    <source>
        <dbReference type="Proteomes" id="UP000308092"/>
    </source>
</evidence>
<name>A0A4S3JJD7_9EURO</name>
<dbReference type="STRING" id="1220188.A0A4S3JJD7"/>
<protein>
    <submittedName>
        <fullName evidence="1">Uncharacterized protein</fullName>
    </submittedName>
</protein>
<sequence>MDDPNAPESVSTDLNAAFNISDSLVPARDLKAVEQTNISFDGLLEEPLLLEEDLKEGCGDFCFFIPRFSTLVLSVLEFDKIIS</sequence>
<evidence type="ECO:0000313" key="1">
    <source>
        <dbReference type="EMBL" id="THC93401.1"/>
    </source>
</evidence>
<accession>A0A4S3JJD7</accession>
<dbReference type="EMBL" id="SOSA01000267">
    <property type="protein sequence ID" value="THC93401.1"/>
    <property type="molecule type" value="Genomic_DNA"/>
</dbReference>
<dbReference type="VEuPathDB" id="FungiDB:EYZ11_007127"/>
<keyword evidence="2" id="KW-1185">Reference proteome</keyword>